<dbReference type="KEGG" id="spl:Spea_2630"/>
<sequence>MTTYPQRVAANILPLSVAGTLPDAFGEWYFTDNIEDHEIANEDCELCDQEQLRYHFEIKNRRTNHHLWVGSSCILKFQVQVFENGILLDAKGSKKKLNELKQKMRLDSCVKSLRNLAETEDNVILNNALDFYLKNKYLTPKFAFVVFWRLSSNNIDHSPSFFKVSLKNDKYKQDLTQMDESRVHLIWPALTSSQRKLAIQYGHSEPDNT</sequence>
<keyword evidence="2" id="KW-1185">Reference proteome</keyword>
<organism evidence="1 2">
    <name type="scientific">Shewanella pealeana (strain ATCC 700345 / ANG-SQ1)</name>
    <dbReference type="NCBI Taxonomy" id="398579"/>
    <lineage>
        <taxon>Bacteria</taxon>
        <taxon>Pseudomonadati</taxon>
        <taxon>Pseudomonadota</taxon>
        <taxon>Gammaproteobacteria</taxon>
        <taxon>Alteromonadales</taxon>
        <taxon>Shewanellaceae</taxon>
        <taxon>Shewanella</taxon>
    </lineage>
</organism>
<proteinExistence type="predicted"/>
<gene>
    <name evidence="1" type="ordered locus">Spea_2630</name>
</gene>
<dbReference type="eggNOG" id="ENOG502ZH5T">
    <property type="taxonomic scope" value="Bacteria"/>
</dbReference>
<name>A8H5W3_SHEPA</name>
<dbReference type="EMBL" id="CP000851">
    <property type="protein sequence ID" value="ABV87950.1"/>
    <property type="molecule type" value="Genomic_DNA"/>
</dbReference>
<dbReference type="OrthoDB" id="2318182at2"/>
<dbReference type="Proteomes" id="UP000002608">
    <property type="component" value="Chromosome"/>
</dbReference>
<evidence type="ECO:0000313" key="1">
    <source>
        <dbReference type="EMBL" id="ABV87950.1"/>
    </source>
</evidence>
<reference evidence="1 2" key="1">
    <citation type="submission" date="2007-10" db="EMBL/GenBank/DDBJ databases">
        <title>Complete sequence of Shewanella pealeana ATCC 700345.</title>
        <authorList>
            <consortium name="US DOE Joint Genome Institute"/>
            <person name="Copeland A."/>
            <person name="Lucas S."/>
            <person name="Lapidus A."/>
            <person name="Barry K."/>
            <person name="Glavina del Rio T."/>
            <person name="Dalin E."/>
            <person name="Tice H."/>
            <person name="Pitluck S."/>
            <person name="Chertkov O."/>
            <person name="Brettin T."/>
            <person name="Bruce D."/>
            <person name="Detter J.C."/>
            <person name="Han C."/>
            <person name="Schmutz J."/>
            <person name="Larimer F."/>
            <person name="Land M."/>
            <person name="Hauser L."/>
            <person name="Kyrpides N."/>
            <person name="Kim E."/>
            <person name="Zhao J.-S.Z."/>
            <person name="Manno D."/>
            <person name="Hawari J."/>
            <person name="Richardson P."/>
        </authorList>
    </citation>
    <scope>NUCLEOTIDE SEQUENCE [LARGE SCALE GENOMIC DNA]</scope>
    <source>
        <strain evidence="2">ATCC 700345 / ANG-SQ1</strain>
    </source>
</reference>
<dbReference type="HOGENOM" id="CLU_1314691_0_0_6"/>
<dbReference type="RefSeq" id="WP_012155856.1">
    <property type="nucleotide sequence ID" value="NC_009901.1"/>
</dbReference>
<accession>A8H5W3</accession>
<dbReference type="AlphaFoldDB" id="A8H5W3"/>
<evidence type="ECO:0000313" key="2">
    <source>
        <dbReference type="Proteomes" id="UP000002608"/>
    </source>
</evidence>
<protein>
    <submittedName>
        <fullName evidence="1">Uncharacterized protein</fullName>
    </submittedName>
</protein>